<keyword evidence="4" id="KW-0732">Signal</keyword>
<feature type="transmembrane region" description="Helical" evidence="7">
    <location>
        <begin position="895"/>
        <end position="914"/>
    </location>
</feature>
<feature type="domain" description="Transmembrane protein 131-like N-terminal" evidence="8">
    <location>
        <begin position="190"/>
        <end position="273"/>
    </location>
</feature>
<evidence type="ECO:0000256" key="6">
    <source>
        <dbReference type="ARBA" id="ARBA00023136"/>
    </source>
</evidence>
<name>A0ABD3CBT0_9LAMI</name>
<evidence type="ECO:0008006" key="13">
    <source>
        <dbReference type="Google" id="ProtNLM"/>
    </source>
</evidence>
<evidence type="ECO:0000259" key="10">
    <source>
        <dbReference type="Pfam" id="PF24501"/>
    </source>
</evidence>
<keyword evidence="12" id="KW-1185">Reference proteome</keyword>
<comment type="subcellular location">
    <subcellularLocation>
        <location evidence="1">Membrane</location>
        <topology evidence="1">Single-pass type I membrane protein</topology>
    </subcellularLocation>
</comment>
<dbReference type="PANTHER" id="PTHR22050">
    <property type="entry name" value="RW1 PROTEIN HOMOLOG"/>
    <property type="match status" value="1"/>
</dbReference>
<evidence type="ECO:0000256" key="2">
    <source>
        <dbReference type="ARBA" id="ARBA00006682"/>
    </source>
</evidence>
<evidence type="ECO:0000256" key="7">
    <source>
        <dbReference type="SAM" id="Phobius"/>
    </source>
</evidence>
<sequence length="1209" mass="133691">MVVFGTDNGISRTLVTKAHKKQLLHMFCLRGLFRSAKDFYFVVFLLSATSILVSCKQCSVNEVQNWCEFEVCGPYRGDFNFSDVVDDHSLENACHPPNPFRFPSTLPGLEDGKIGAKSEAVGKKSNNLSHLPPYYGNFRFLGGNNVSCSLYREDDISTYVSQPFDKTILVGPTEHVEFSFSADGLSMPPVEIIPSLLDWGYKKIYHPSLAYITVKNLNTDRVLTVFDPYSNDSQFYPCNFTAVSLSPGENASICFVFFPTNLGSISAKLIIQTSFGGFLVRAKGFSLESPYLINPLGSLEISSSGRWRKKLSLFNPFDEALHVLELTSWISTSPGNTDQNTKSICRVHGIDYSSDHDMSGAKDWLAVERGEGGKPQILLRPHKNWVIGPNRRETIAELDISGRLEGKVVGALCLKLLRPPNNKVDTVMVPIKAELSLKAVSDDKGLVSLSLETLAPCNNTSGSTDVVALSIRNDALFSLRVIEVARVGENIETFQIKPIEGLLVFPDTITQVAYISYTRMESCEVSVDCRIIILVNDTRFSEMEIPCVDVIGVCSGRRSDSSVRYNLGINVDYLDGGDKLFSSSILPSSGIEVADTPETDELTIRNWKSQATLSTMSILDKNELLFPTVLVGNYSSQYITVKNQCSKPVAIQLILNSAQLIDNCRIPEMLLQPSSSNTLVGNNSMAPIRYGFSIPKDAITEAFIHSNSIANLGPILFQPSNRCEWRSSALIRNNLSGVEWLSLQGFGGSLSLVLHEGYGVVQSLEFNLNFPSRLNFSFPGKRNARCSQFLEKEVYAENTGDLPVEIIRIKISGAECGLDGFVVNNCTGSRFSLQPGEFKRLHLSYQTDFTAAMKHRDLELVLATGIIVIPMKVSMPRVYMNFCRRSIFWMRVKKLTLVFLFSALFVYFIFSLMFPDFKSIFLGKNSGGAIFPQMIARDEALVLECCDSEKGSNTIPSVGVVSSPSSVLNVDMQDTFESRDLKVRIGKEKGRRRRKKNKGLGVEALLFEASSSQSSNSTPSSPLSPVTFTTPKRLQSIEVKNPFSRAPIEKIGTIKPSEIPPMVNEIPLKCEINKSRWSASKKPVSTRKAVVVPLNGGVAPQAWRCRSSLLATTSTIAPHARAPGTRLGSQEKGGIKENKIGVAEQNYTYDIWGDHLFGLHLAAYQSKKVSSRYLPPFENDSESFFVRGPQTLVKNALPKSVISDLEVNK</sequence>
<dbReference type="AlphaFoldDB" id="A0ABD3CBT0"/>
<feature type="transmembrane region" description="Helical" evidence="7">
    <location>
        <begin position="858"/>
        <end position="875"/>
    </location>
</feature>
<comment type="similarity">
    <text evidence="2">Belongs to the TMEM131 family.</text>
</comment>
<evidence type="ECO:0000259" key="9">
    <source>
        <dbReference type="Pfam" id="PF24474"/>
    </source>
</evidence>
<organism evidence="11 12">
    <name type="scientific">Castilleja foliolosa</name>
    <dbReference type="NCBI Taxonomy" id="1961234"/>
    <lineage>
        <taxon>Eukaryota</taxon>
        <taxon>Viridiplantae</taxon>
        <taxon>Streptophyta</taxon>
        <taxon>Embryophyta</taxon>
        <taxon>Tracheophyta</taxon>
        <taxon>Spermatophyta</taxon>
        <taxon>Magnoliopsida</taxon>
        <taxon>eudicotyledons</taxon>
        <taxon>Gunneridae</taxon>
        <taxon>Pentapetalae</taxon>
        <taxon>asterids</taxon>
        <taxon>lamiids</taxon>
        <taxon>Lamiales</taxon>
        <taxon>Orobanchaceae</taxon>
        <taxon>Pedicularideae</taxon>
        <taxon>Castillejinae</taxon>
        <taxon>Castilleja</taxon>
    </lineage>
</organism>
<feature type="domain" description="DUF7579" evidence="9">
    <location>
        <begin position="446"/>
        <end position="557"/>
    </location>
</feature>
<proteinExistence type="inferred from homology"/>
<evidence type="ECO:0000313" key="12">
    <source>
        <dbReference type="Proteomes" id="UP001632038"/>
    </source>
</evidence>
<accession>A0ABD3CBT0</accession>
<dbReference type="Pfam" id="PF24501">
    <property type="entry name" value="Ig_TMEM131L_5"/>
    <property type="match status" value="1"/>
</dbReference>
<keyword evidence="6 7" id="KW-0472">Membrane</keyword>
<dbReference type="InterPro" id="IPR056001">
    <property type="entry name" value="DUF7579"/>
</dbReference>
<dbReference type="Proteomes" id="UP001632038">
    <property type="component" value="Unassembled WGS sequence"/>
</dbReference>
<evidence type="ECO:0000256" key="4">
    <source>
        <dbReference type="ARBA" id="ARBA00022729"/>
    </source>
</evidence>
<keyword evidence="3 7" id="KW-0812">Transmembrane</keyword>
<evidence type="ECO:0000256" key="3">
    <source>
        <dbReference type="ARBA" id="ARBA00022692"/>
    </source>
</evidence>
<comment type="caution">
    <text evidence="11">The sequence shown here is derived from an EMBL/GenBank/DDBJ whole genome shotgun (WGS) entry which is preliminary data.</text>
</comment>
<dbReference type="Pfam" id="PF12371">
    <property type="entry name" value="TMEM131_like_N"/>
    <property type="match status" value="1"/>
</dbReference>
<protein>
    <recommendedName>
        <fullName evidence="13">Transmembrane protein 131-like N-terminal domain-containing protein</fullName>
    </recommendedName>
</protein>
<feature type="domain" description="TMEM131L fifth Ig-like" evidence="10">
    <location>
        <begin position="798"/>
        <end position="865"/>
    </location>
</feature>
<dbReference type="InterPro" id="IPR022113">
    <property type="entry name" value="TMEM131L_N"/>
</dbReference>
<dbReference type="GO" id="GO:0016020">
    <property type="term" value="C:membrane"/>
    <property type="evidence" value="ECO:0007669"/>
    <property type="project" value="UniProtKB-SubCell"/>
</dbReference>
<dbReference type="EMBL" id="JAVIJP010000044">
    <property type="protein sequence ID" value="KAL3626791.1"/>
    <property type="molecule type" value="Genomic_DNA"/>
</dbReference>
<evidence type="ECO:0000256" key="5">
    <source>
        <dbReference type="ARBA" id="ARBA00022989"/>
    </source>
</evidence>
<dbReference type="InterPro" id="IPR055437">
    <property type="entry name" value="TMEM131L_Ig_5"/>
</dbReference>
<evidence type="ECO:0000256" key="1">
    <source>
        <dbReference type="ARBA" id="ARBA00004479"/>
    </source>
</evidence>
<dbReference type="PANTHER" id="PTHR22050:SF0">
    <property type="entry name" value="TRANSMEMBRANE PROTEIN 131 HOMOLOG"/>
    <property type="match status" value="1"/>
</dbReference>
<evidence type="ECO:0000259" key="8">
    <source>
        <dbReference type="Pfam" id="PF12371"/>
    </source>
</evidence>
<reference evidence="12" key="1">
    <citation type="journal article" date="2024" name="IScience">
        <title>Strigolactones Initiate the Formation of Haustorium-like Structures in Castilleja.</title>
        <authorList>
            <person name="Buerger M."/>
            <person name="Peterson D."/>
            <person name="Chory J."/>
        </authorList>
    </citation>
    <scope>NUCLEOTIDE SEQUENCE [LARGE SCALE GENOMIC DNA]</scope>
</reference>
<gene>
    <name evidence="11" type="ORF">CASFOL_029363</name>
</gene>
<dbReference type="Pfam" id="PF24474">
    <property type="entry name" value="DUF7579"/>
    <property type="match status" value="1"/>
</dbReference>
<dbReference type="InterPro" id="IPR039877">
    <property type="entry name" value="TMEM131-like"/>
</dbReference>
<keyword evidence="5 7" id="KW-1133">Transmembrane helix</keyword>
<evidence type="ECO:0000313" key="11">
    <source>
        <dbReference type="EMBL" id="KAL3626791.1"/>
    </source>
</evidence>